<dbReference type="EMBL" id="ML977377">
    <property type="protein sequence ID" value="KAF2105559.1"/>
    <property type="molecule type" value="Genomic_DNA"/>
</dbReference>
<feature type="compositionally biased region" description="Basic and acidic residues" evidence="1">
    <location>
        <begin position="616"/>
        <end position="629"/>
    </location>
</feature>
<accession>A0A6A5YE50</accession>
<evidence type="ECO:0000256" key="1">
    <source>
        <dbReference type="SAM" id="MobiDB-lite"/>
    </source>
</evidence>
<protein>
    <submittedName>
        <fullName evidence="3">Uncharacterized protein</fullName>
    </submittedName>
</protein>
<proteinExistence type="predicted"/>
<feature type="compositionally biased region" description="Low complexity" evidence="1">
    <location>
        <begin position="659"/>
        <end position="671"/>
    </location>
</feature>
<gene>
    <name evidence="3" type="ORF">BDV96DRAFT_509152</name>
</gene>
<organism evidence="3 4">
    <name type="scientific">Lophiotrema nucula</name>
    <dbReference type="NCBI Taxonomy" id="690887"/>
    <lineage>
        <taxon>Eukaryota</taxon>
        <taxon>Fungi</taxon>
        <taxon>Dikarya</taxon>
        <taxon>Ascomycota</taxon>
        <taxon>Pezizomycotina</taxon>
        <taxon>Dothideomycetes</taxon>
        <taxon>Pleosporomycetidae</taxon>
        <taxon>Pleosporales</taxon>
        <taxon>Lophiotremataceae</taxon>
        <taxon>Lophiotrema</taxon>
    </lineage>
</organism>
<keyword evidence="2" id="KW-0812">Transmembrane</keyword>
<evidence type="ECO:0000256" key="2">
    <source>
        <dbReference type="SAM" id="Phobius"/>
    </source>
</evidence>
<keyword evidence="2" id="KW-0472">Membrane</keyword>
<dbReference type="Proteomes" id="UP000799770">
    <property type="component" value="Unassembled WGS sequence"/>
</dbReference>
<feature type="transmembrane region" description="Helical" evidence="2">
    <location>
        <begin position="36"/>
        <end position="61"/>
    </location>
</feature>
<feature type="region of interest" description="Disordered" evidence="1">
    <location>
        <begin position="616"/>
        <end position="671"/>
    </location>
</feature>
<feature type="transmembrane region" description="Helical" evidence="2">
    <location>
        <begin position="528"/>
        <end position="553"/>
    </location>
</feature>
<keyword evidence="4" id="KW-1185">Reference proteome</keyword>
<reference evidence="3" key="1">
    <citation type="journal article" date="2020" name="Stud. Mycol.">
        <title>101 Dothideomycetes genomes: a test case for predicting lifestyles and emergence of pathogens.</title>
        <authorList>
            <person name="Haridas S."/>
            <person name="Albert R."/>
            <person name="Binder M."/>
            <person name="Bloem J."/>
            <person name="Labutti K."/>
            <person name="Salamov A."/>
            <person name="Andreopoulos B."/>
            <person name="Baker S."/>
            <person name="Barry K."/>
            <person name="Bills G."/>
            <person name="Bluhm B."/>
            <person name="Cannon C."/>
            <person name="Castanera R."/>
            <person name="Culley D."/>
            <person name="Daum C."/>
            <person name="Ezra D."/>
            <person name="Gonzalez J."/>
            <person name="Henrissat B."/>
            <person name="Kuo A."/>
            <person name="Liang C."/>
            <person name="Lipzen A."/>
            <person name="Lutzoni F."/>
            <person name="Magnuson J."/>
            <person name="Mondo S."/>
            <person name="Nolan M."/>
            <person name="Ohm R."/>
            <person name="Pangilinan J."/>
            <person name="Park H.-J."/>
            <person name="Ramirez L."/>
            <person name="Alfaro M."/>
            <person name="Sun H."/>
            <person name="Tritt A."/>
            <person name="Yoshinaga Y."/>
            <person name="Zwiers L.-H."/>
            <person name="Turgeon B."/>
            <person name="Goodwin S."/>
            <person name="Spatafora J."/>
            <person name="Crous P."/>
            <person name="Grigoriev I."/>
        </authorList>
    </citation>
    <scope>NUCLEOTIDE SEQUENCE</scope>
    <source>
        <strain evidence="3">CBS 627.86</strain>
    </source>
</reference>
<name>A0A6A5YE50_9PLEO</name>
<feature type="transmembrane region" description="Helical" evidence="2">
    <location>
        <begin position="114"/>
        <end position="136"/>
    </location>
</feature>
<evidence type="ECO:0000313" key="3">
    <source>
        <dbReference type="EMBL" id="KAF2105559.1"/>
    </source>
</evidence>
<dbReference type="OrthoDB" id="3540210at2759"/>
<dbReference type="AlphaFoldDB" id="A0A6A5YE50"/>
<sequence length="671" mass="74036">MSEIESRFVHRGLWVNVDKGSIMGRTITTDIKTGTMIVGLLAILASLAISHLWHLVTFLAYQSRRETNDAMFMQQQVILRTLPTPSAVVTDFAKIYWAWGSTNTAHRLLRSLPLALLAALFTCAAVATGVFSSYIVDSSSLEILAESPFCGPIEPSEDSMGIMGSNYSVQVKALAQDISNECYLLDNPTSARCKVYVPSRVPLTVEEAECPWGPALCDSRSGTAVSVDSGLVHPNKAFGLNLSPKDAVHFRRKVTCSVLPLDNRTYIVPAAEFPYFSRPPLPQEEILLVSLGNFSSHGKFDNATFAVSLTRTNASDEFGMRNLLAYTDPRFADPDRVKYIPELKRNDSDTVLKLIAKNKVVYSSPVDDPLFSAHIPWTDQDTNETSYFPDFPVAVVGCAEQVSYLPASLTTEDLPGANDVQLATLRLLLASSYYFDMGYAENLRASALVGTGGYVDSLPNDQWVKEVAGWESTTWAMLQVAVGDYFTGAKARDPYADSYASLANSEGEKALCTKLRMRRSGGFVNINFFALVFVCTFALVVVALDVTILRFCIFLSGFRRMHWLGPRIERWTQDGVLQIQRRLLEAQGQEGWEDLDKEVPIRVCVFGLSGVERKDPNDDRWTDRGKESPGVESIILPGVRRNDTGWSGRTFSGDERKGTGSSKGTSKSGKE</sequence>
<evidence type="ECO:0000313" key="4">
    <source>
        <dbReference type="Proteomes" id="UP000799770"/>
    </source>
</evidence>
<keyword evidence="2" id="KW-1133">Transmembrane helix</keyword>